<name>A0A7J0G5B9_9ERIC</name>
<evidence type="ECO:0000313" key="2">
    <source>
        <dbReference type="EMBL" id="GFZ05966.1"/>
    </source>
</evidence>
<evidence type="ECO:0000256" key="1">
    <source>
        <dbReference type="SAM" id="MobiDB-lite"/>
    </source>
</evidence>
<feature type="region of interest" description="Disordered" evidence="1">
    <location>
        <begin position="53"/>
        <end position="78"/>
    </location>
</feature>
<protein>
    <submittedName>
        <fullName evidence="2">LIGHT-DEPENDENT SHORT HYPOCOTYLS-like protein</fullName>
    </submittedName>
</protein>
<dbReference type="EMBL" id="BJWL01000018">
    <property type="protein sequence ID" value="GFZ05966.1"/>
    <property type="molecule type" value="Genomic_DNA"/>
</dbReference>
<dbReference type="AlphaFoldDB" id="A0A7J0G5B9"/>
<proteinExistence type="predicted"/>
<organism evidence="2 3">
    <name type="scientific">Actinidia rufa</name>
    <dbReference type="NCBI Taxonomy" id="165716"/>
    <lineage>
        <taxon>Eukaryota</taxon>
        <taxon>Viridiplantae</taxon>
        <taxon>Streptophyta</taxon>
        <taxon>Embryophyta</taxon>
        <taxon>Tracheophyta</taxon>
        <taxon>Spermatophyta</taxon>
        <taxon>Magnoliopsida</taxon>
        <taxon>eudicotyledons</taxon>
        <taxon>Gunneridae</taxon>
        <taxon>Pentapetalae</taxon>
        <taxon>asterids</taxon>
        <taxon>Ericales</taxon>
        <taxon>Actinidiaceae</taxon>
        <taxon>Actinidia</taxon>
    </lineage>
</organism>
<gene>
    <name evidence="2" type="ORF">Acr_18g0001360</name>
</gene>
<reference evidence="2 3" key="1">
    <citation type="submission" date="2019-07" db="EMBL/GenBank/DDBJ databases">
        <title>De Novo Assembly of kiwifruit Actinidia rufa.</title>
        <authorList>
            <person name="Sugita-Konishi S."/>
            <person name="Sato K."/>
            <person name="Mori E."/>
            <person name="Abe Y."/>
            <person name="Kisaki G."/>
            <person name="Hamano K."/>
            <person name="Suezawa K."/>
            <person name="Otani M."/>
            <person name="Fukuda T."/>
            <person name="Manabe T."/>
            <person name="Gomi K."/>
            <person name="Tabuchi M."/>
            <person name="Akimitsu K."/>
            <person name="Kataoka I."/>
        </authorList>
    </citation>
    <scope>NUCLEOTIDE SEQUENCE [LARGE SCALE GENOMIC DNA]</scope>
    <source>
        <strain evidence="3">cv. Fuchu</strain>
    </source>
</reference>
<keyword evidence="3" id="KW-1185">Reference proteome</keyword>
<evidence type="ECO:0000313" key="3">
    <source>
        <dbReference type="Proteomes" id="UP000585474"/>
    </source>
</evidence>
<comment type="caution">
    <text evidence="2">The sequence shown here is derived from an EMBL/GenBank/DDBJ whole genome shotgun (WGS) entry which is preliminary data.</text>
</comment>
<dbReference type="Proteomes" id="UP000585474">
    <property type="component" value="Unassembled WGS sequence"/>
</dbReference>
<accession>A0A7J0G5B9</accession>
<feature type="compositionally biased region" description="Basic and acidic residues" evidence="1">
    <location>
        <begin position="64"/>
        <end position="78"/>
    </location>
</feature>
<sequence length="146" mass="15132">MSSEAVAIEENEADPSGLGLKVANLAKENPNHPGPEGVGLGLPAVFVVGSSEAADEGVEASPRLPERARAGSRRGGDPEVRTRLVVDLGLAKLVEVPEELEDLGAGAGGESERGRAVVEEVLAEGVPVAALLALVPAWHRWSTWKC</sequence>